<sequence length="228" mass="25288">MMRIAKLVAIPLLVSTWAHSSVATTPYPVPEQKLTECVSTASATYGVPELVIRAILKQEAGLVGTMSQNSNGSYDLGPMQINTINLGLISKKYPFLDWRHITYNPCINIMVGTWFLQQKIQNRGGVIWEGVGDYHSTTPSKRSVYLRSFLAHYNQLKKQYGLKPLRRPAKLAVEEAIAGTQPSTALRLTPTSAIPPLMLSRDLPPRYMPKNPSLVSLFAMGALQHEPK</sequence>
<accession>A0ABX6NY78</accession>
<evidence type="ECO:0000313" key="4">
    <source>
        <dbReference type="Proteomes" id="UP000502657"/>
    </source>
</evidence>
<dbReference type="InterPro" id="IPR023346">
    <property type="entry name" value="Lysozyme-like_dom_sf"/>
</dbReference>
<keyword evidence="4" id="KW-1185">Reference proteome</keyword>
<evidence type="ECO:0000313" key="3">
    <source>
        <dbReference type="EMBL" id="QJT41325.1"/>
    </source>
</evidence>
<dbReference type="EMBL" id="CP038449">
    <property type="protein sequence ID" value="QJT41325.1"/>
    <property type="molecule type" value="Genomic_DNA"/>
</dbReference>
<dbReference type="SUPFAM" id="SSF53955">
    <property type="entry name" value="Lysozyme-like"/>
    <property type="match status" value="1"/>
</dbReference>
<evidence type="ECO:0000259" key="2">
    <source>
        <dbReference type="Pfam" id="PF01464"/>
    </source>
</evidence>
<dbReference type="Gene3D" id="1.10.530.10">
    <property type="match status" value="1"/>
</dbReference>
<reference evidence="3 4" key="1">
    <citation type="submission" date="2019-03" db="EMBL/GenBank/DDBJ databases">
        <title>Novel transposon Tn6433 accelerates the dissemination of tet(E) in Aeromonas from aerobic biofilm under oxytetracycline stress.</title>
        <authorList>
            <person name="Shi Y."/>
            <person name="Tian Z."/>
            <person name="Zhang Y."/>
            <person name="Zhang H."/>
            <person name="Yang M."/>
        </authorList>
    </citation>
    <scope>NUCLEOTIDE SEQUENCE [LARGE SCALE GENOMIC DNA]</scope>
    <source>
        <strain evidence="3 4">R50-22</strain>
        <plasmid evidence="4">paeme5</plasmid>
    </source>
</reference>
<evidence type="ECO:0000256" key="1">
    <source>
        <dbReference type="SAM" id="SignalP"/>
    </source>
</evidence>
<name>A0ABX6NY78_AERME</name>
<geneLocation type="plasmid" evidence="4">
    <name>paeme5</name>
</geneLocation>
<keyword evidence="1" id="KW-0732">Signal</keyword>
<keyword evidence="3" id="KW-0614">Plasmid</keyword>
<dbReference type="CDD" id="cd13400">
    <property type="entry name" value="LT_IagB-like"/>
    <property type="match status" value="1"/>
</dbReference>
<dbReference type="InterPro" id="IPR008258">
    <property type="entry name" value="Transglycosylase_SLT_dom_1"/>
</dbReference>
<dbReference type="Proteomes" id="UP000502657">
    <property type="component" value="Plasmid pAeme5"/>
</dbReference>
<gene>
    <name evidence="3" type="ORF">E4188_22780</name>
</gene>
<dbReference type="RefSeq" id="WP_171270119.1">
    <property type="nucleotide sequence ID" value="NZ_CP038449.1"/>
</dbReference>
<feature type="domain" description="Transglycosylase SLT" evidence="2">
    <location>
        <begin position="37"/>
        <end position="136"/>
    </location>
</feature>
<feature type="chain" id="PRO_5045933716" description="Transglycosylase SLT domain-containing protein" evidence="1">
    <location>
        <begin position="21"/>
        <end position="228"/>
    </location>
</feature>
<protein>
    <recommendedName>
        <fullName evidence="2">Transglycosylase SLT domain-containing protein</fullName>
    </recommendedName>
</protein>
<organism evidence="3 4">
    <name type="scientific">Aeromonas media</name>
    <dbReference type="NCBI Taxonomy" id="651"/>
    <lineage>
        <taxon>Bacteria</taxon>
        <taxon>Pseudomonadati</taxon>
        <taxon>Pseudomonadota</taxon>
        <taxon>Gammaproteobacteria</taxon>
        <taxon>Aeromonadales</taxon>
        <taxon>Aeromonadaceae</taxon>
        <taxon>Aeromonas</taxon>
    </lineage>
</organism>
<dbReference type="Pfam" id="PF01464">
    <property type="entry name" value="SLT"/>
    <property type="match status" value="1"/>
</dbReference>
<proteinExistence type="predicted"/>
<feature type="signal peptide" evidence="1">
    <location>
        <begin position="1"/>
        <end position="20"/>
    </location>
</feature>